<dbReference type="EMBL" id="ML213614">
    <property type="protein sequence ID" value="TFK36329.1"/>
    <property type="molecule type" value="Genomic_DNA"/>
</dbReference>
<accession>A0A5C3LT04</accession>
<reference evidence="1 2" key="1">
    <citation type="journal article" date="2019" name="Nat. Ecol. Evol.">
        <title>Megaphylogeny resolves global patterns of mushroom evolution.</title>
        <authorList>
            <person name="Varga T."/>
            <person name="Krizsan K."/>
            <person name="Foldi C."/>
            <person name="Dima B."/>
            <person name="Sanchez-Garcia M."/>
            <person name="Sanchez-Ramirez S."/>
            <person name="Szollosi G.J."/>
            <person name="Szarkandi J.G."/>
            <person name="Papp V."/>
            <person name="Albert L."/>
            <person name="Andreopoulos W."/>
            <person name="Angelini C."/>
            <person name="Antonin V."/>
            <person name="Barry K.W."/>
            <person name="Bougher N.L."/>
            <person name="Buchanan P."/>
            <person name="Buyck B."/>
            <person name="Bense V."/>
            <person name="Catcheside P."/>
            <person name="Chovatia M."/>
            <person name="Cooper J."/>
            <person name="Damon W."/>
            <person name="Desjardin D."/>
            <person name="Finy P."/>
            <person name="Geml J."/>
            <person name="Haridas S."/>
            <person name="Hughes K."/>
            <person name="Justo A."/>
            <person name="Karasinski D."/>
            <person name="Kautmanova I."/>
            <person name="Kiss B."/>
            <person name="Kocsube S."/>
            <person name="Kotiranta H."/>
            <person name="LaButti K.M."/>
            <person name="Lechner B.E."/>
            <person name="Liimatainen K."/>
            <person name="Lipzen A."/>
            <person name="Lukacs Z."/>
            <person name="Mihaltcheva S."/>
            <person name="Morgado L.N."/>
            <person name="Niskanen T."/>
            <person name="Noordeloos M.E."/>
            <person name="Ohm R.A."/>
            <person name="Ortiz-Santana B."/>
            <person name="Ovrebo C."/>
            <person name="Racz N."/>
            <person name="Riley R."/>
            <person name="Savchenko A."/>
            <person name="Shiryaev A."/>
            <person name="Soop K."/>
            <person name="Spirin V."/>
            <person name="Szebenyi C."/>
            <person name="Tomsovsky M."/>
            <person name="Tulloss R.E."/>
            <person name="Uehling J."/>
            <person name="Grigoriev I.V."/>
            <person name="Vagvolgyi C."/>
            <person name="Papp T."/>
            <person name="Martin F.M."/>
            <person name="Miettinen O."/>
            <person name="Hibbett D.S."/>
            <person name="Nagy L.G."/>
        </authorList>
    </citation>
    <scope>NUCLEOTIDE SEQUENCE [LARGE SCALE GENOMIC DNA]</scope>
    <source>
        <strain evidence="1 2">CBS 166.37</strain>
    </source>
</reference>
<organism evidence="1 2">
    <name type="scientific">Crucibulum laeve</name>
    <dbReference type="NCBI Taxonomy" id="68775"/>
    <lineage>
        <taxon>Eukaryota</taxon>
        <taxon>Fungi</taxon>
        <taxon>Dikarya</taxon>
        <taxon>Basidiomycota</taxon>
        <taxon>Agaricomycotina</taxon>
        <taxon>Agaricomycetes</taxon>
        <taxon>Agaricomycetidae</taxon>
        <taxon>Agaricales</taxon>
        <taxon>Agaricineae</taxon>
        <taxon>Nidulariaceae</taxon>
        <taxon>Crucibulum</taxon>
    </lineage>
</organism>
<gene>
    <name evidence="1" type="ORF">BDQ12DRAFT_247241</name>
</gene>
<dbReference type="AlphaFoldDB" id="A0A5C3LT04"/>
<dbReference type="Proteomes" id="UP000308652">
    <property type="component" value="Unassembled WGS sequence"/>
</dbReference>
<evidence type="ECO:0000313" key="2">
    <source>
        <dbReference type="Proteomes" id="UP000308652"/>
    </source>
</evidence>
<keyword evidence="2" id="KW-1185">Reference proteome</keyword>
<evidence type="ECO:0000313" key="1">
    <source>
        <dbReference type="EMBL" id="TFK36329.1"/>
    </source>
</evidence>
<proteinExistence type="predicted"/>
<name>A0A5C3LT04_9AGAR</name>
<sequence length="131" mass="15139">MRCCRVCCVGQVRGRSIELSWRPRGGECQHKDLTRGTTGDKWTVHYLLFTKQRKLRERKPMIVCVLAWFGSSVRSRRSTSSTCSTHQLGKGLPHEWRCMCNITKSCFQLELLQSSEDTVIARESIHHESLQ</sequence>
<protein>
    <submittedName>
        <fullName evidence="1">Uncharacterized protein</fullName>
    </submittedName>
</protein>